<dbReference type="AlphaFoldDB" id="A0A7V2F2H8"/>
<name>A0A7V2F2H8_UNCEI</name>
<organism evidence="2">
    <name type="scientific">Eiseniibacteriota bacterium</name>
    <dbReference type="NCBI Taxonomy" id="2212470"/>
    <lineage>
        <taxon>Bacteria</taxon>
        <taxon>Candidatus Eiseniibacteriota</taxon>
    </lineage>
</organism>
<reference evidence="2" key="1">
    <citation type="journal article" date="2020" name="mSystems">
        <title>Genome- and Community-Level Interaction Insights into Carbon Utilization and Element Cycling Functions of Hydrothermarchaeota in Hydrothermal Sediment.</title>
        <authorList>
            <person name="Zhou Z."/>
            <person name="Liu Y."/>
            <person name="Xu W."/>
            <person name="Pan J."/>
            <person name="Luo Z.H."/>
            <person name="Li M."/>
        </authorList>
    </citation>
    <scope>NUCLEOTIDE SEQUENCE [LARGE SCALE GENOMIC DNA]</scope>
    <source>
        <strain evidence="2">SpSt-1233</strain>
    </source>
</reference>
<feature type="non-terminal residue" evidence="2">
    <location>
        <position position="179"/>
    </location>
</feature>
<dbReference type="InterPro" id="IPR028994">
    <property type="entry name" value="Integrin_alpha_N"/>
</dbReference>
<comment type="caution">
    <text evidence="2">The sequence shown here is derived from an EMBL/GenBank/DDBJ whole genome shotgun (WGS) entry which is preliminary data.</text>
</comment>
<dbReference type="Gene3D" id="2.130.10.130">
    <property type="entry name" value="Integrin alpha, N-terminal"/>
    <property type="match status" value="1"/>
</dbReference>
<protein>
    <submittedName>
        <fullName evidence="2">VCBS repeat-containing protein</fullName>
    </submittedName>
</protein>
<sequence length="179" mass="18586">MNGRETRLLVPVVVAAALLLVQCSEPTEPSKDPKKPPVSSLDAFVVNCGQYNHVYLSDGDGSFTVHEVTASGDGSSSRDGSWAVALGDLDGDGHLDAFVANSGRNRVYINDGAGAFTGYDVGTDEDNSRGVALGDLDGDGDLDAFVVNIGTDYSGGINRAYLNHGDSDGDGCLSFTGYD</sequence>
<proteinExistence type="predicted"/>
<dbReference type="PANTHER" id="PTHR46580">
    <property type="entry name" value="SENSOR KINASE-RELATED"/>
    <property type="match status" value="1"/>
</dbReference>
<keyword evidence="1" id="KW-0732">Signal</keyword>
<dbReference type="SUPFAM" id="SSF69318">
    <property type="entry name" value="Integrin alpha N-terminal domain"/>
    <property type="match status" value="1"/>
</dbReference>
<accession>A0A7V2F2H8</accession>
<dbReference type="Pfam" id="PF13517">
    <property type="entry name" value="FG-GAP_3"/>
    <property type="match status" value="1"/>
</dbReference>
<dbReference type="PANTHER" id="PTHR46580:SF4">
    <property type="entry name" value="ATP_GTP-BINDING PROTEIN"/>
    <property type="match status" value="1"/>
</dbReference>
<dbReference type="EMBL" id="DSEC01000032">
    <property type="protein sequence ID" value="HER42905.1"/>
    <property type="molecule type" value="Genomic_DNA"/>
</dbReference>
<dbReference type="InterPro" id="IPR013517">
    <property type="entry name" value="FG-GAP"/>
</dbReference>
<dbReference type="Proteomes" id="UP000886069">
    <property type="component" value="Unassembled WGS sequence"/>
</dbReference>
<evidence type="ECO:0000313" key="2">
    <source>
        <dbReference type="EMBL" id="HER42905.1"/>
    </source>
</evidence>
<evidence type="ECO:0000256" key="1">
    <source>
        <dbReference type="ARBA" id="ARBA00022729"/>
    </source>
</evidence>
<gene>
    <name evidence="2" type="ORF">ENO08_00405</name>
</gene>